<dbReference type="GO" id="GO:0032543">
    <property type="term" value="P:mitochondrial translation"/>
    <property type="evidence" value="ECO:0007669"/>
    <property type="project" value="TreeGrafter"/>
</dbReference>
<evidence type="ECO:0000313" key="1">
    <source>
        <dbReference type="EMBL" id="CAG8637096.1"/>
    </source>
</evidence>
<dbReference type="EMBL" id="CAJVPJ010003228">
    <property type="protein sequence ID" value="CAG8637096.1"/>
    <property type="molecule type" value="Genomic_DNA"/>
</dbReference>
<dbReference type="InterPro" id="IPR021036">
    <property type="entry name" value="Ribosomal_mS45"/>
</dbReference>
<dbReference type="Proteomes" id="UP000789572">
    <property type="component" value="Unassembled WGS sequence"/>
</dbReference>
<dbReference type="PANTHER" id="PTHR28158">
    <property type="entry name" value="37S RIBOSOMAL PROTEIN S35, MITOCHONDRIAL"/>
    <property type="match status" value="1"/>
</dbReference>
<organism evidence="1 2">
    <name type="scientific">Paraglomus occultum</name>
    <dbReference type="NCBI Taxonomy" id="144539"/>
    <lineage>
        <taxon>Eukaryota</taxon>
        <taxon>Fungi</taxon>
        <taxon>Fungi incertae sedis</taxon>
        <taxon>Mucoromycota</taxon>
        <taxon>Glomeromycotina</taxon>
        <taxon>Glomeromycetes</taxon>
        <taxon>Paraglomerales</taxon>
        <taxon>Paraglomeraceae</taxon>
        <taxon>Paraglomus</taxon>
    </lineage>
</organism>
<evidence type="ECO:0000313" key="2">
    <source>
        <dbReference type="Proteomes" id="UP000789572"/>
    </source>
</evidence>
<gene>
    <name evidence="1" type="ORF">POCULU_LOCUS9218</name>
</gene>
<sequence>YHTTRIAREEKNIENVVDVITDDNLEIDQKKPRRWKMKIWLQEQEQQFETPNLRGPNYIAGTHPFPMNPLFKPQPPVSDEVREEIYRLFTDHQLTPRDIADKYGISIKRTEAILKLKDEEKRLVKKGVVLQQDLRNNMEKMLGVRIFARSVEPLSTIIPKVKKPRFQLIEEGSKFTPEDAARILGREPLEQIQQRQLEYEHLNPFSLDDTKKKDTFRTIKKDNCETNKRFKFIFVDTEKKKTLIREQDGTLLQKVDVESDMAIANKNSRTGS</sequence>
<name>A0A9N9DEG6_9GLOM</name>
<proteinExistence type="predicted"/>
<comment type="caution">
    <text evidence="1">The sequence shown here is derived from an EMBL/GenBank/DDBJ whole genome shotgun (WGS) entry which is preliminary data.</text>
</comment>
<dbReference type="GO" id="GO:0003735">
    <property type="term" value="F:structural constituent of ribosome"/>
    <property type="evidence" value="ECO:0007669"/>
    <property type="project" value="TreeGrafter"/>
</dbReference>
<dbReference type="GO" id="GO:0005763">
    <property type="term" value="C:mitochondrial small ribosomal subunit"/>
    <property type="evidence" value="ECO:0007669"/>
    <property type="project" value="TreeGrafter"/>
</dbReference>
<dbReference type="AlphaFoldDB" id="A0A9N9DEG6"/>
<keyword evidence="2" id="KW-1185">Reference proteome</keyword>
<reference evidence="1" key="1">
    <citation type="submission" date="2021-06" db="EMBL/GenBank/DDBJ databases">
        <authorList>
            <person name="Kallberg Y."/>
            <person name="Tangrot J."/>
            <person name="Rosling A."/>
        </authorList>
    </citation>
    <scope>NUCLEOTIDE SEQUENCE</scope>
    <source>
        <strain evidence="1">IA702</strain>
    </source>
</reference>
<dbReference type="Pfam" id="PF12298">
    <property type="entry name" value="Bot1p"/>
    <property type="match status" value="1"/>
</dbReference>
<dbReference type="PANTHER" id="PTHR28158:SF1">
    <property type="entry name" value="SMALL RIBOSOMAL SUBUNIT PROTEIN MS45"/>
    <property type="match status" value="1"/>
</dbReference>
<feature type="non-terminal residue" evidence="1">
    <location>
        <position position="1"/>
    </location>
</feature>
<dbReference type="OrthoDB" id="10052321at2759"/>
<accession>A0A9N9DEG6</accession>
<protein>
    <submittedName>
        <fullName evidence="1">7320_t:CDS:1</fullName>
    </submittedName>
</protein>